<organism evidence="3 4">
    <name type="scientific">Segatella salivae</name>
    <dbReference type="NCBI Taxonomy" id="228604"/>
    <lineage>
        <taxon>Bacteria</taxon>
        <taxon>Pseudomonadati</taxon>
        <taxon>Bacteroidota</taxon>
        <taxon>Bacteroidia</taxon>
        <taxon>Bacteroidales</taxon>
        <taxon>Prevotellaceae</taxon>
        <taxon>Segatella</taxon>
    </lineage>
</organism>
<sequence>MNRKFITTMLALCLVFVSHAQEHKIEHNFNLGVGVASLAENNVHYSFRIGYGLNYYLAENWSVMPGVSYRTVFDDPFKGDVVGVGSDDCSFIDVPVLLQYHQHARGEKGFVAELGPVFSFLTSNSTYYVDADPQDELNHKKMYKSFDFGIQPGVYYQTGKHWRFGVQAHIGFCNMLKKYPKVNDSKRFNDVAATVNFSF</sequence>
<feature type="chain" id="PRO_5043879296" evidence="1">
    <location>
        <begin position="21"/>
        <end position="199"/>
    </location>
</feature>
<dbReference type="InterPro" id="IPR025665">
    <property type="entry name" value="Beta-barrel_OMP_2"/>
</dbReference>
<feature type="domain" description="Outer membrane protein beta-barrel" evidence="2">
    <location>
        <begin position="20"/>
        <end position="173"/>
    </location>
</feature>
<proteinExistence type="predicted"/>
<dbReference type="RefSeq" id="WP_219427702.1">
    <property type="nucleotide sequence ID" value="NZ_JAHXRD010000009.1"/>
</dbReference>
<dbReference type="EMBL" id="JAHXRF010000008">
    <property type="protein sequence ID" value="MBW4865671.1"/>
    <property type="molecule type" value="Genomic_DNA"/>
</dbReference>
<evidence type="ECO:0000313" key="4">
    <source>
        <dbReference type="Proteomes" id="UP001196873"/>
    </source>
</evidence>
<accession>A0AAW4NKX6</accession>
<dbReference type="Proteomes" id="UP001196873">
    <property type="component" value="Unassembled WGS sequence"/>
</dbReference>
<protein>
    <submittedName>
        <fullName evidence="3">PorT family protein</fullName>
    </submittedName>
</protein>
<name>A0AAW4NKX6_9BACT</name>
<gene>
    <name evidence="3" type="ORF">KZY68_06525</name>
</gene>
<keyword evidence="1" id="KW-0732">Signal</keyword>
<feature type="signal peptide" evidence="1">
    <location>
        <begin position="1"/>
        <end position="20"/>
    </location>
</feature>
<comment type="caution">
    <text evidence="3">The sequence shown here is derived from an EMBL/GenBank/DDBJ whole genome shotgun (WGS) entry which is preliminary data.</text>
</comment>
<dbReference type="Pfam" id="PF13568">
    <property type="entry name" value="OMP_b-brl_2"/>
    <property type="match status" value="1"/>
</dbReference>
<evidence type="ECO:0000313" key="3">
    <source>
        <dbReference type="EMBL" id="MBW4865671.1"/>
    </source>
</evidence>
<reference evidence="3" key="1">
    <citation type="submission" date="2021-07" db="EMBL/GenBank/DDBJ databases">
        <title>Genomic diversity and antimicrobial resistance of Prevotella spp. isolated from chronic lung disease airways.</title>
        <authorList>
            <person name="Webb K.A."/>
            <person name="Olagoke O.S."/>
            <person name="Baird T."/>
            <person name="Neill J."/>
            <person name="Pham A."/>
            <person name="Wells T.J."/>
            <person name="Ramsay K.A."/>
            <person name="Bell S.C."/>
            <person name="Sarovich D.S."/>
            <person name="Price E.P."/>
        </authorList>
    </citation>
    <scope>NUCLEOTIDE SEQUENCE</scope>
    <source>
        <strain evidence="3">SCHI0047.S.3</strain>
    </source>
</reference>
<dbReference type="AlphaFoldDB" id="A0AAW4NKX6"/>
<evidence type="ECO:0000259" key="2">
    <source>
        <dbReference type="Pfam" id="PF13568"/>
    </source>
</evidence>
<evidence type="ECO:0000256" key="1">
    <source>
        <dbReference type="SAM" id="SignalP"/>
    </source>
</evidence>